<dbReference type="SMART" id="SM00066">
    <property type="entry name" value="GAL4"/>
    <property type="match status" value="1"/>
</dbReference>
<evidence type="ECO:0000256" key="2">
    <source>
        <dbReference type="SAM" id="MobiDB-lite"/>
    </source>
</evidence>
<dbReference type="GeneID" id="18258881"/>
<protein>
    <recommendedName>
        <fullName evidence="3">Zn(2)-C6 fungal-type domain-containing protein</fullName>
    </recommendedName>
</protein>
<dbReference type="Proteomes" id="UP000008066">
    <property type="component" value="Unassembled WGS sequence"/>
</dbReference>
<dbReference type="CDD" id="cd00067">
    <property type="entry name" value="GAL4"/>
    <property type="match status" value="1"/>
</dbReference>
<name>G0SB04_CHATD</name>
<gene>
    <name evidence="4" type="ORF">CTHT_0048430</name>
</gene>
<dbReference type="OMA" id="TIMSTDD"/>
<dbReference type="Pfam" id="PF00172">
    <property type="entry name" value="Zn_clus"/>
    <property type="match status" value="1"/>
</dbReference>
<keyword evidence="1" id="KW-0539">Nucleus</keyword>
<evidence type="ECO:0000259" key="3">
    <source>
        <dbReference type="PROSITE" id="PS50048"/>
    </source>
</evidence>
<feature type="domain" description="Zn(2)-C6 fungal-type" evidence="3">
    <location>
        <begin position="10"/>
        <end position="38"/>
    </location>
</feature>
<evidence type="ECO:0000313" key="5">
    <source>
        <dbReference type="Proteomes" id="UP000008066"/>
    </source>
</evidence>
<dbReference type="GO" id="GO:0000981">
    <property type="term" value="F:DNA-binding transcription factor activity, RNA polymerase II-specific"/>
    <property type="evidence" value="ECO:0007669"/>
    <property type="project" value="InterPro"/>
</dbReference>
<feature type="compositionally biased region" description="Low complexity" evidence="2">
    <location>
        <begin position="72"/>
        <end position="97"/>
    </location>
</feature>
<dbReference type="PROSITE" id="PS50048">
    <property type="entry name" value="ZN2_CY6_FUNGAL_2"/>
    <property type="match status" value="1"/>
</dbReference>
<organism evidence="5">
    <name type="scientific">Chaetomium thermophilum (strain DSM 1495 / CBS 144.50 / IMI 039719)</name>
    <name type="common">Thermochaetoides thermophila</name>
    <dbReference type="NCBI Taxonomy" id="759272"/>
    <lineage>
        <taxon>Eukaryota</taxon>
        <taxon>Fungi</taxon>
        <taxon>Dikarya</taxon>
        <taxon>Ascomycota</taxon>
        <taxon>Pezizomycotina</taxon>
        <taxon>Sordariomycetes</taxon>
        <taxon>Sordariomycetidae</taxon>
        <taxon>Sordariales</taxon>
        <taxon>Chaetomiaceae</taxon>
        <taxon>Thermochaetoides</taxon>
    </lineage>
</organism>
<evidence type="ECO:0000256" key="1">
    <source>
        <dbReference type="ARBA" id="ARBA00023242"/>
    </source>
</evidence>
<feature type="region of interest" description="Disordered" evidence="2">
    <location>
        <begin position="60"/>
        <end position="107"/>
    </location>
</feature>
<dbReference type="RefSeq" id="XP_006695206.1">
    <property type="nucleotide sequence ID" value="XM_006695143.1"/>
</dbReference>
<sequence length="608" mass="66783">MVYLGKPSKGCGMCRQRRIKCDETKPTCNQCAKARRQCPGYRDEFDIVLRIENQAARRRALKLGSGRRRKNASTPSSTSSDDASSSSSSSPPSSTSSISGPRTQLTPTERNLSLTQQLQRRTPPPSVPANLSLPLEEVARCHFMANFVLLPGKNGSHGFMEYLIPLLAESPPLSLLPPSPPASLSSRSSSPTATTINPYVPFQHAFNACALAWLGNRVGRRTLLPSPVPSPPPHLSAEERATTPGQLIGRAFGEYARALRAMQTLLKHDPQRAAASDAVLASVLLLEWWMSAGIVDSTAAECQRLNLETGELRAEATRVMAAAVERTPATTAYVQSILERAKQLDARVAEWMRNVPFEWRYETIWPENIRPLGGMSMADLACAEVFPDLRRGVDVYRDFSTAASWNLARTTRLILWSIAVRCAAWIGMPQVRDWRQTEEYLQAKDVASNMVADIIASVPYHLRWKGINCKQDLGFAVGNDDAPGVRGLGAYFLTWPLACVMTQDYATEEQRAYVRGRLNYIGDECGIKYAHILAQLNFRIPSMLIRSDGLMAKPFPKAYDFEKLVSAPPPQAHSMLVGQAAAPGEQTQDRLAALAAMAVGQMGPTEAT</sequence>
<dbReference type="PANTHER" id="PTHR38791:SF13">
    <property type="entry name" value="ZN(2)-C6 FUNGAL-TYPE DOMAIN-CONTAINING PROTEIN"/>
    <property type="match status" value="1"/>
</dbReference>
<feature type="compositionally biased region" description="Polar residues" evidence="2">
    <location>
        <begin position="98"/>
        <end position="107"/>
    </location>
</feature>
<evidence type="ECO:0000313" key="4">
    <source>
        <dbReference type="EMBL" id="EGS19384.1"/>
    </source>
</evidence>
<dbReference type="KEGG" id="cthr:CTHT_0048430"/>
<dbReference type="PROSITE" id="PS00463">
    <property type="entry name" value="ZN2_CY6_FUNGAL_1"/>
    <property type="match status" value="1"/>
</dbReference>
<dbReference type="Gene3D" id="4.10.240.10">
    <property type="entry name" value="Zn(2)-C6 fungal-type DNA-binding domain"/>
    <property type="match status" value="1"/>
</dbReference>
<dbReference type="InterPro" id="IPR001138">
    <property type="entry name" value="Zn2Cys6_DnaBD"/>
</dbReference>
<dbReference type="EMBL" id="GL988044">
    <property type="protein sequence ID" value="EGS19384.1"/>
    <property type="molecule type" value="Genomic_DNA"/>
</dbReference>
<dbReference type="SUPFAM" id="SSF57701">
    <property type="entry name" value="Zn2/Cys6 DNA-binding domain"/>
    <property type="match status" value="1"/>
</dbReference>
<dbReference type="InterPro" id="IPR036864">
    <property type="entry name" value="Zn2-C6_fun-type_DNA-bd_sf"/>
</dbReference>
<dbReference type="PANTHER" id="PTHR38791">
    <property type="entry name" value="ZN(II)2CYS6 TRANSCRIPTION FACTOR (EUROFUNG)-RELATED-RELATED"/>
    <property type="match status" value="1"/>
</dbReference>
<proteinExistence type="predicted"/>
<dbReference type="GO" id="GO:0008270">
    <property type="term" value="F:zinc ion binding"/>
    <property type="evidence" value="ECO:0007669"/>
    <property type="project" value="InterPro"/>
</dbReference>
<dbReference type="OrthoDB" id="4314040at2759"/>
<reference evidence="4 5" key="1">
    <citation type="journal article" date="2011" name="Cell">
        <title>Insight into structure and assembly of the nuclear pore complex by utilizing the genome of a eukaryotic thermophile.</title>
        <authorList>
            <person name="Amlacher S."/>
            <person name="Sarges P."/>
            <person name="Flemming D."/>
            <person name="van Noort V."/>
            <person name="Kunze R."/>
            <person name="Devos D.P."/>
            <person name="Arumugam M."/>
            <person name="Bork P."/>
            <person name="Hurt E."/>
        </authorList>
    </citation>
    <scope>NUCLEOTIDE SEQUENCE [LARGE SCALE GENOMIC DNA]</scope>
    <source>
        <strain evidence="5">DSM 1495 / CBS 144.50 / IMI 039719</strain>
    </source>
</reference>
<feature type="compositionally biased region" description="Basic residues" evidence="2">
    <location>
        <begin position="60"/>
        <end position="71"/>
    </location>
</feature>
<dbReference type="eggNOG" id="ENOG502S0C8">
    <property type="taxonomic scope" value="Eukaryota"/>
</dbReference>
<dbReference type="AlphaFoldDB" id="G0SB04"/>
<accession>G0SB04</accession>
<dbReference type="HOGENOM" id="CLU_013866_4_0_1"/>
<keyword evidence="5" id="KW-1185">Reference proteome</keyword>
<feature type="region of interest" description="Disordered" evidence="2">
    <location>
        <begin position="224"/>
        <end position="243"/>
    </location>
</feature>
<dbReference type="InterPro" id="IPR053175">
    <property type="entry name" value="DHMBA_Reg_Transcription_Factor"/>
</dbReference>